<dbReference type="EMBL" id="LNYW01000012">
    <property type="protein sequence ID" value="KTD65326.1"/>
    <property type="molecule type" value="Genomic_DNA"/>
</dbReference>
<sequence>MLNKLLVTGFTIVSLFVPHYALAQDDSCEVQVAVASPPIGLDQSVAFNVTNDNGLSKSIIMNGGDRPRIIGKLTCSPLPYNISATAYFTPQYEGLSGIRNQPIGECVLKAGPVVLNGSNNSVAVVFPNDFICNH</sequence>
<dbReference type="OrthoDB" id="5647770at2"/>
<protein>
    <recommendedName>
        <fullName evidence="4">Protein with a bacterial immunoglobulin-like domain protein</fullName>
    </recommendedName>
</protein>
<dbReference type="PATRIC" id="fig|1122169.6.peg.303"/>
<feature type="signal peptide" evidence="1">
    <location>
        <begin position="1"/>
        <end position="23"/>
    </location>
</feature>
<dbReference type="eggNOG" id="ENOG5032FY1">
    <property type="taxonomic scope" value="Bacteria"/>
</dbReference>
<evidence type="ECO:0000256" key="1">
    <source>
        <dbReference type="SAM" id="SignalP"/>
    </source>
</evidence>
<evidence type="ECO:0000313" key="3">
    <source>
        <dbReference type="Proteomes" id="UP000054600"/>
    </source>
</evidence>
<feature type="chain" id="PRO_5006918385" description="Protein with a bacterial immunoglobulin-like domain protein" evidence="1">
    <location>
        <begin position="24"/>
        <end position="134"/>
    </location>
</feature>
<dbReference type="STRING" id="1122169.Lsha_0275"/>
<dbReference type="Proteomes" id="UP000054600">
    <property type="component" value="Unassembled WGS sequence"/>
</dbReference>
<name>A0A0W0Z8T5_9GAMM</name>
<reference evidence="2 3" key="1">
    <citation type="submission" date="2015-11" db="EMBL/GenBank/DDBJ databases">
        <title>Genomic analysis of 38 Legionella species identifies large and diverse effector repertoires.</title>
        <authorList>
            <person name="Burstein D."/>
            <person name="Amaro F."/>
            <person name="Zusman T."/>
            <person name="Lifshitz Z."/>
            <person name="Cohen O."/>
            <person name="Gilbert J.A."/>
            <person name="Pupko T."/>
            <person name="Shuman H.A."/>
            <person name="Segal G."/>
        </authorList>
    </citation>
    <scope>NUCLEOTIDE SEQUENCE [LARGE SCALE GENOMIC DNA]</scope>
    <source>
        <strain evidence="2 3">ATCC 49655</strain>
    </source>
</reference>
<accession>A0A0W0Z8T5</accession>
<evidence type="ECO:0000313" key="2">
    <source>
        <dbReference type="EMBL" id="KTD65326.1"/>
    </source>
</evidence>
<dbReference type="RefSeq" id="WP_018576094.1">
    <property type="nucleotide sequence ID" value="NZ_KB892382.1"/>
</dbReference>
<proteinExistence type="predicted"/>
<dbReference type="AlphaFoldDB" id="A0A0W0Z8T5"/>
<organism evidence="2 3">
    <name type="scientific">Legionella shakespearei DSM 23087</name>
    <dbReference type="NCBI Taxonomy" id="1122169"/>
    <lineage>
        <taxon>Bacteria</taxon>
        <taxon>Pseudomonadati</taxon>
        <taxon>Pseudomonadota</taxon>
        <taxon>Gammaproteobacteria</taxon>
        <taxon>Legionellales</taxon>
        <taxon>Legionellaceae</taxon>
        <taxon>Legionella</taxon>
    </lineage>
</organism>
<keyword evidence="1" id="KW-0732">Signal</keyword>
<evidence type="ECO:0008006" key="4">
    <source>
        <dbReference type="Google" id="ProtNLM"/>
    </source>
</evidence>
<keyword evidence="3" id="KW-1185">Reference proteome</keyword>
<gene>
    <name evidence="2" type="ORF">Lsha_0275</name>
</gene>
<comment type="caution">
    <text evidence="2">The sequence shown here is derived from an EMBL/GenBank/DDBJ whole genome shotgun (WGS) entry which is preliminary data.</text>
</comment>